<dbReference type="EMBL" id="KL584759">
    <property type="protein sequence ID" value="KEQ95242.1"/>
    <property type="molecule type" value="Genomic_DNA"/>
</dbReference>
<dbReference type="OrthoDB" id="2269373at2759"/>
<evidence type="ECO:0000313" key="3">
    <source>
        <dbReference type="EMBL" id="KEQ95242.1"/>
    </source>
</evidence>
<gene>
    <name evidence="3" type="ORF">AUEXF2481DRAFT_211725</name>
</gene>
<keyword evidence="4" id="KW-1185">Reference proteome</keyword>
<dbReference type="STRING" id="1043005.A0A074YMA3"/>
<dbReference type="HOGENOM" id="CLU_796888_0_0_1"/>
<organism evidence="3 4">
    <name type="scientific">Aureobasidium subglaciale (strain EXF-2481)</name>
    <name type="common">Aureobasidium pullulans var. subglaciale</name>
    <dbReference type="NCBI Taxonomy" id="1043005"/>
    <lineage>
        <taxon>Eukaryota</taxon>
        <taxon>Fungi</taxon>
        <taxon>Dikarya</taxon>
        <taxon>Ascomycota</taxon>
        <taxon>Pezizomycotina</taxon>
        <taxon>Dothideomycetes</taxon>
        <taxon>Dothideomycetidae</taxon>
        <taxon>Dothideales</taxon>
        <taxon>Saccotheciaceae</taxon>
        <taxon>Aureobasidium</taxon>
    </lineage>
</organism>
<accession>A0A074YMA3</accession>
<dbReference type="AlphaFoldDB" id="A0A074YMA3"/>
<comment type="subcellular location">
    <subcellularLocation>
        <location evidence="1">Nucleus</location>
    </subcellularLocation>
</comment>
<evidence type="ECO:0000256" key="2">
    <source>
        <dbReference type="ARBA" id="ARBA00023242"/>
    </source>
</evidence>
<keyword evidence="2" id="KW-0539">Nucleus</keyword>
<evidence type="ECO:0008006" key="5">
    <source>
        <dbReference type="Google" id="ProtNLM"/>
    </source>
</evidence>
<dbReference type="CDD" id="cd12148">
    <property type="entry name" value="fungal_TF_MHR"/>
    <property type="match status" value="1"/>
</dbReference>
<proteinExistence type="predicted"/>
<evidence type="ECO:0000313" key="4">
    <source>
        <dbReference type="Proteomes" id="UP000030641"/>
    </source>
</evidence>
<sequence length="348" mass="39858">MPIFRAEMCRRLWWQIHLLNRHFTNICDGVDNTDSAHITLFDTKRPLNLNDADLHPDMMVLPIERQGLTEMAFCSVRYEIGDFVRRLSSENWSQQDKVIGIHQLEKTLEEKFASYCDGSIPLQRVTRCLIKTTVYRLSLIHCHGLLTIHEDTTTENKVQIFATALLLLQTQNASCSNPMLDRYRWHTKLFYCTEALFPVLHGLAFDSLDETDETEAWKQVSLAYQYNPELLSGKSNVLHKDLCTSLLKLVSTAWSRRRSRENTSTASIPPDFVDIMSSYPTLPVNTELHGSSIAPWQTDASLQESFGLEQLPNATAIDSSSNQHSLADDNQAWEHWLNLLNNDALLDF</sequence>
<dbReference type="GeneID" id="25362541"/>
<dbReference type="PANTHER" id="PTHR31001">
    <property type="entry name" value="UNCHARACTERIZED TRANSCRIPTIONAL REGULATORY PROTEIN"/>
    <property type="match status" value="1"/>
</dbReference>
<name>A0A074YMA3_AURSE</name>
<dbReference type="PANTHER" id="PTHR31001:SF85">
    <property type="entry name" value="ZN(II)2CYS6 TRANSCRIPTION FACTOR (EUROFUNG)"/>
    <property type="match status" value="1"/>
</dbReference>
<dbReference type="OMA" id="AICCEYS"/>
<protein>
    <recommendedName>
        <fullName evidence="5">Transcription factor domain-containing protein</fullName>
    </recommendedName>
</protein>
<dbReference type="InParanoid" id="A0A074YMA3"/>
<dbReference type="InterPro" id="IPR050613">
    <property type="entry name" value="Sec_Metabolite_Reg"/>
</dbReference>
<dbReference type="Proteomes" id="UP000030641">
    <property type="component" value="Unassembled WGS sequence"/>
</dbReference>
<dbReference type="RefSeq" id="XP_013343958.1">
    <property type="nucleotide sequence ID" value="XM_013488504.1"/>
</dbReference>
<dbReference type="GO" id="GO:0005634">
    <property type="term" value="C:nucleus"/>
    <property type="evidence" value="ECO:0007669"/>
    <property type="project" value="UniProtKB-SubCell"/>
</dbReference>
<evidence type="ECO:0000256" key="1">
    <source>
        <dbReference type="ARBA" id="ARBA00004123"/>
    </source>
</evidence>
<reference evidence="3 4" key="1">
    <citation type="journal article" date="2014" name="BMC Genomics">
        <title>Genome sequencing of four Aureobasidium pullulans varieties: biotechnological potential, stress tolerance, and description of new species.</title>
        <authorList>
            <person name="Gostin Ar C."/>
            <person name="Ohm R.A."/>
            <person name="Kogej T."/>
            <person name="Sonjak S."/>
            <person name="Turk M."/>
            <person name="Zajc J."/>
            <person name="Zalar P."/>
            <person name="Grube M."/>
            <person name="Sun H."/>
            <person name="Han J."/>
            <person name="Sharma A."/>
            <person name="Chiniquy J."/>
            <person name="Ngan C.Y."/>
            <person name="Lipzen A."/>
            <person name="Barry K."/>
            <person name="Grigoriev I.V."/>
            <person name="Gunde-Cimerman N."/>
        </authorList>
    </citation>
    <scope>NUCLEOTIDE SEQUENCE [LARGE SCALE GENOMIC DNA]</scope>
    <source>
        <strain evidence="3 4">EXF-2481</strain>
    </source>
</reference>